<dbReference type="SMART" id="SM00248">
    <property type="entry name" value="ANK"/>
    <property type="match status" value="4"/>
</dbReference>
<feature type="repeat" description="ANK" evidence="1">
    <location>
        <begin position="76"/>
        <end position="108"/>
    </location>
</feature>
<dbReference type="Pfam" id="PF07647">
    <property type="entry name" value="SAM_2"/>
    <property type="match status" value="1"/>
</dbReference>
<feature type="repeat" description="ANK" evidence="1">
    <location>
        <begin position="147"/>
        <end position="179"/>
    </location>
</feature>
<dbReference type="AlphaFoldDB" id="A0A6J1NBY6"/>
<dbReference type="GO" id="GO:0071546">
    <property type="term" value="C:pi-body"/>
    <property type="evidence" value="ECO:0007669"/>
    <property type="project" value="TreeGrafter"/>
</dbReference>
<keyword evidence="4" id="KW-1185">Reference proteome</keyword>
<dbReference type="RefSeq" id="XP_023945275.2">
    <property type="nucleotide sequence ID" value="XM_024089507.2"/>
</dbReference>
<dbReference type="KEGG" id="bany:112051045"/>
<dbReference type="PROSITE" id="PS50088">
    <property type="entry name" value="ANK_REPEAT"/>
    <property type="match status" value="3"/>
</dbReference>
<reference evidence="5" key="1">
    <citation type="submission" date="2025-08" db="UniProtKB">
        <authorList>
            <consortium name="RefSeq"/>
        </authorList>
    </citation>
    <scope>IDENTIFICATION</scope>
</reference>
<feature type="repeat" description="ANK" evidence="1">
    <location>
        <begin position="108"/>
        <end position="146"/>
    </location>
</feature>
<evidence type="ECO:0000256" key="1">
    <source>
        <dbReference type="PROSITE-ProRule" id="PRU00023"/>
    </source>
</evidence>
<dbReference type="Gene3D" id="1.25.40.20">
    <property type="entry name" value="Ankyrin repeat-containing domain"/>
    <property type="match status" value="2"/>
</dbReference>
<dbReference type="PANTHER" id="PTHR24157">
    <property type="entry name" value="ANKYRIN REPEAT, SAM AND BASIC LEUCINE ZIPPER DOMAIN-CONTAINING PROTEIN 1"/>
    <property type="match status" value="1"/>
</dbReference>
<feature type="region of interest" description="Disordered" evidence="2">
    <location>
        <begin position="1"/>
        <end position="21"/>
    </location>
</feature>
<dbReference type="InterPro" id="IPR013761">
    <property type="entry name" value="SAM/pointed_sf"/>
</dbReference>
<dbReference type="InterPro" id="IPR036770">
    <property type="entry name" value="Ankyrin_rpt-contain_sf"/>
</dbReference>
<dbReference type="Gene3D" id="1.10.150.50">
    <property type="entry name" value="Transcription Factor, Ets-1"/>
    <property type="match status" value="1"/>
</dbReference>
<protein>
    <submittedName>
        <fullName evidence="5">Ankyrin repeat, SAM and basic leucine zipper domain-containing protein 1</fullName>
    </submittedName>
</protein>
<dbReference type="Pfam" id="PF12796">
    <property type="entry name" value="Ank_2"/>
    <property type="match status" value="2"/>
</dbReference>
<name>A0A6J1NBY6_BICAN</name>
<dbReference type="PANTHER" id="PTHR24157:SF3">
    <property type="entry name" value="ANKYRIN REPEAT, SAM AND BASIC LEUCINE ZIPPER DOMAIN-CONTAINING PROTEIN 1"/>
    <property type="match status" value="1"/>
</dbReference>
<dbReference type="InterPro" id="IPR001660">
    <property type="entry name" value="SAM"/>
</dbReference>
<proteinExistence type="predicted"/>
<feature type="domain" description="SAM" evidence="3">
    <location>
        <begin position="281"/>
        <end position="336"/>
    </location>
</feature>
<keyword evidence="1" id="KW-0040">ANK repeat</keyword>
<dbReference type="InterPro" id="IPR002110">
    <property type="entry name" value="Ankyrin_rpt"/>
</dbReference>
<sequence length="482" mass="54738">MANCRPAGLSDEDSDTDDYGFFDKQERNQLHSGSFADTKQKTETKLQDAIINGDIAATAKVISEDLGDNVNAKLESGWTPLCHACFHAQEDIVNFLLNKGSDPNLHADSVTPIMLACSNNSAHESVTYNIVASLIEKGAILNIGDKYGMTPLMRAVVSGRLTVVELILDQNVNIEMRDRQGWTAVFWAIHDNQPQCLEVLLKRGSRWNLVDRSNRSPKHVATLHDFKEINYILEEFTKISIDKDDVKIDLNNQKDSISSMSIWQDYYPGLRDESKPKYASEIPHLLYGMNCDRLLEIFKDNPMDLRTFLLLENEDMLQLGIDMPFERQRLKHGLQCFHTRSWKVGSVAGLQTRKGNQYSIVECLNILGTHLQQLYILESTLVYVLRDFSRVQKRIKFEPPDSPTMDKLHRSAKKLADHISSIRREINAMKKVHTKISKDSLKPADLITEKSSKQVALDVFTQLVVFGSLSYVAYRAVSVLYK</sequence>
<evidence type="ECO:0000256" key="2">
    <source>
        <dbReference type="SAM" id="MobiDB-lite"/>
    </source>
</evidence>
<organism evidence="4 5">
    <name type="scientific">Bicyclus anynana</name>
    <name type="common">Squinting bush brown butterfly</name>
    <dbReference type="NCBI Taxonomy" id="110368"/>
    <lineage>
        <taxon>Eukaryota</taxon>
        <taxon>Metazoa</taxon>
        <taxon>Ecdysozoa</taxon>
        <taxon>Arthropoda</taxon>
        <taxon>Hexapoda</taxon>
        <taxon>Insecta</taxon>
        <taxon>Pterygota</taxon>
        <taxon>Neoptera</taxon>
        <taxon>Endopterygota</taxon>
        <taxon>Lepidoptera</taxon>
        <taxon>Glossata</taxon>
        <taxon>Ditrysia</taxon>
        <taxon>Papilionoidea</taxon>
        <taxon>Nymphalidae</taxon>
        <taxon>Satyrinae</taxon>
        <taxon>Satyrini</taxon>
        <taxon>Mycalesina</taxon>
        <taxon>Bicyclus</taxon>
    </lineage>
</organism>
<evidence type="ECO:0000259" key="3">
    <source>
        <dbReference type="Pfam" id="PF07647"/>
    </source>
</evidence>
<dbReference type="SUPFAM" id="SSF48403">
    <property type="entry name" value="Ankyrin repeat"/>
    <property type="match status" value="1"/>
</dbReference>
<accession>A0A6J1NBY6</accession>
<feature type="compositionally biased region" description="Acidic residues" evidence="2">
    <location>
        <begin position="10"/>
        <end position="20"/>
    </location>
</feature>
<dbReference type="GeneID" id="112051045"/>
<evidence type="ECO:0000313" key="4">
    <source>
        <dbReference type="Proteomes" id="UP001652582"/>
    </source>
</evidence>
<evidence type="ECO:0000313" key="5">
    <source>
        <dbReference type="RefSeq" id="XP_023945275.2"/>
    </source>
</evidence>
<dbReference type="SUPFAM" id="SSF47769">
    <property type="entry name" value="SAM/Pointed domain"/>
    <property type="match status" value="1"/>
</dbReference>
<gene>
    <name evidence="5" type="primary">LOC112051045</name>
</gene>
<dbReference type="OrthoDB" id="439236at2759"/>
<dbReference type="PROSITE" id="PS50297">
    <property type="entry name" value="ANK_REP_REGION"/>
    <property type="match status" value="2"/>
</dbReference>
<dbReference type="Pfam" id="PF00023">
    <property type="entry name" value="Ank"/>
    <property type="match status" value="1"/>
</dbReference>
<dbReference type="Proteomes" id="UP001652582">
    <property type="component" value="Chromosome 6"/>
</dbReference>